<keyword evidence="1" id="KW-0472">Membrane</keyword>
<feature type="transmembrane region" description="Helical" evidence="1">
    <location>
        <begin position="43"/>
        <end position="63"/>
    </location>
</feature>
<evidence type="ECO:0000256" key="1">
    <source>
        <dbReference type="SAM" id="Phobius"/>
    </source>
</evidence>
<dbReference type="EMBL" id="CDNY01000003">
    <property type="protein sequence ID" value="CEO32566.1"/>
    <property type="molecule type" value="Genomic_DNA"/>
</dbReference>
<evidence type="ECO:0000313" key="5">
    <source>
        <dbReference type="Proteomes" id="UP000049685"/>
    </source>
</evidence>
<keyword evidence="1" id="KW-1133">Transmembrane helix</keyword>
<keyword evidence="1" id="KW-0812">Transmembrane</keyword>
<dbReference type="AlphaFoldDB" id="A0A0C7JRZ4"/>
<accession>A0A0C7JRZ4</accession>
<reference evidence="4 5" key="1">
    <citation type="submission" date="2015-01" db="EMBL/GenBank/DDBJ databases">
        <authorList>
            <person name="Aslett A.Martin."/>
            <person name="De Silva Nishadi"/>
        </authorList>
    </citation>
    <scope>NUCLEOTIDE SEQUENCE [LARGE SCALE GENOMIC DNA]</scope>
    <source>
        <strain evidence="3 4">R28058</strain>
        <strain evidence="5">UMC4404</strain>
    </source>
</reference>
<evidence type="ECO:0000313" key="3">
    <source>
        <dbReference type="EMBL" id="CEQ02815.1"/>
    </source>
</evidence>
<dbReference type="Proteomes" id="UP000049685">
    <property type="component" value="Unassembled WGS sequence"/>
</dbReference>
<dbReference type="EMBL" id="CEKZ01000003">
    <property type="protein sequence ID" value="CEQ02815.1"/>
    <property type="molecule type" value="Genomic_DNA"/>
</dbReference>
<sequence>MKNSKYLNSLKNGLEIICTIVLVRIVGYFTGFKYSLFEDGLSFKLIIDFSMWIVLYILVSTFIEKIYNLLDR</sequence>
<dbReference type="Proteomes" id="UP000049127">
    <property type="component" value="Unassembled WGS sequence"/>
</dbReference>
<dbReference type="RefSeq" id="WP_055334432.1">
    <property type="nucleotide sequence ID" value="NZ_CDNE01000003.1"/>
</dbReference>
<reference evidence="2" key="2">
    <citation type="submission" date="2015-01" db="EMBL/GenBank/DDBJ databases">
        <authorList>
            <person name="Aslett M.A."/>
            <person name="De Silva N."/>
        </authorList>
    </citation>
    <scope>NUCLEOTIDE SEQUENCE</scope>
    <source>
        <strain evidence="2">UMC4404</strain>
    </source>
</reference>
<feature type="transmembrane region" description="Helical" evidence="1">
    <location>
        <begin position="12"/>
        <end position="31"/>
    </location>
</feature>
<gene>
    <name evidence="3" type="ORF">R28058_05481</name>
    <name evidence="2" type="ORF">UMC4404_05461</name>
</gene>
<name>A0A0C7JRZ4_PARSO</name>
<organism evidence="3 4">
    <name type="scientific">Paraclostridium sordellii</name>
    <name type="common">Clostridium sordellii</name>
    <dbReference type="NCBI Taxonomy" id="1505"/>
    <lineage>
        <taxon>Bacteria</taxon>
        <taxon>Bacillati</taxon>
        <taxon>Bacillota</taxon>
        <taxon>Clostridia</taxon>
        <taxon>Peptostreptococcales</taxon>
        <taxon>Peptostreptococcaceae</taxon>
        <taxon>Paraclostridium</taxon>
    </lineage>
</organism>
<protein>
    <submittedName>
        <fullName evidence="3">Uncharacterized protein</fullName>
    </submittedName>
</protein>
<evidence type="ECO:0000313" key="4">
    <source>
        <dbReference type="Proteomes" id="UP000049127"/>
    </source>
</evidence>
<proteinExistence type="predicted"/>
<evidence type="ECO:0000313" key="2">
    <source>
        <dbReference type="EMBL" id="CEO32566.1"/>
    </source>
</evidence>